<sequence>MPHHDIQQIRSAGARTAGGRGEQPQQRATAGHRQLGGAFRRQPPALVLGVNAGSAVPREGKNSMEQQGAGDGCQTRRQHGYMVSLHRPVDTPADGAQLHTGSPLVLHIY</sequence>
<organism evidence="2 3">
    <name type="scientific">Zoarces viviparus</name>
    <name type="common">Viviparous eelpout</name>
    <name type="synonym">Blennius viviparus</name>
    <dbReference type="NCBI Taxonomy" id="48416"/>
    <lineage>
        <taxon>Eukaryota</taxon>
        <taxon>Metazoa</taxon>
        <taxon>Chordata</taxon>
        <taxon>Craniata</taxon>
        <taxon>Vertebrata</taxon>
        <taxon>Euteleostomi</taxon>
        <taxon>Actinopterygii</taxon>
        <taxon>Neopterygii</taxon>
        <taxon>Teleostei</taxon>
        <taxon>Neoteleostei</taxon>
        <taxon>Acanthomorphata</taxon>
        <taxon>Eupercaria</taxon>
        <taxon>Perciformes</taxon>
        <taxon>Cottioidei</taxon>
        <taxon>Zoarcales</taxon>
        <taxon>Zoarcidae</taxon>
        <taxon>Zoarcinae</taxon>
        <taxon>Zoarces</taxon>
    </lineage>
</organism>
<feature type="region of interest" description="Disordered" evidence="1">
    <location>
        <begin position="1"/>
        <end position="43"/>
    </location>
</feature>
<accession>A0AAW1DR84</accession>
<dbReference type="AlphaFoldDB" id="A0AAW1DR84"/>
<gene>
    <name evidence="2" type="ORF">VZT92_026773</name>
</gene>
<protein>
    <submittedName>
        <fullName evidence="2">Uncharacterized protein</fullName>
    </submittedName>
</protein>
<reference evidence="2 3" key="1">
    <citation type="journal article" date="2024" name="Genome Biol. Evol.">
        <title>Chromosome-level genome assembly of the viviparous eelpout Zoarces viviparus.</title>
        <authorList>
            <person name="Fuhrmann N."/>
            <person name="Brasseur M.V."/>
            <person name="Bakowski C.E."/>
            <person name="Podsiadlowski L."/>
            <person name="Prost S."/>
            <person name="Krehenwinkel H."/>
            <person name="Mayer C."/>
        </authorList>
    </citation>
    <scope>NUCLEOTIDE SEQUENCE [LARGE SCALE GENOMIC DNA]</scope>
    <source>
        <strain evidence="2">NO-MEL_2022_Ind0_liver</strain>
    </source>
</reference>
<feature type="region of interest" description="Disordered" evidence="1">
    <location>
        <begin position="56"/>
        <end position="75"/>
    </location>
</feature>
<keyword evidence="3" id="KW-1185">Reference proteome</keyword>
<evidence type="ECO:0000313" key="3">
    <source>
        <dbReference type="Proteomes" id="UP001488805"/>
    </source>
</evidence>
<evidence type="ECO:0000256" key="1">
    <source>
        <dbReference type="SAM" id="MobiDB-lite"/>
    </source>
</evidence>
<proteinExistence type="predicted"/>
<comment type="caution">
    <text evidence="2">The sequence shown here is derived from an EMBL/GenBank/DDBJ whole genome shotgun (WGS) entry which is preliminary data.</text>
</comment>
<name>A0AAW1DR84_ZOAVI</name>
<dbReference type="Proteomes" id="UP001488805">
    <property type="component" value="Unassembled WGS sequence"/>
</dbReference>
<evidence type="ECO:0000313" key="2">
    <source>
        <dbReference type="EMBL" id="KAK9513223.1"/>
    </source>
</evidence>
<dbReference type="EMBL" id="JBCEZU010000597">
    <property type="protein sequence ID" value="KAK9513223.1"/>
    <property type="molecule type" value="Genomic_DNA"/>
</dbReference>